<feature type="coiled-coil region" evidence="1">
    <location>
        <begin position="62"/>
        <end position="93"/>
    </location>
</feature>
<keyword evidence="2" id="KW-1133">Transmembrane helix</keyword>
<accession>A0ABX1QS12</accession>
<keyword evidence="4" id="KW-1185">Reference proteome</keyword>
<sequence>MKNNNVLLGILGGVAVGAALGILFAPAKGSETRKKIADKGNDLKDNFKDSLSKLTDKISKSVEGFKDEAQDLIAEAEQKIKEEKTNLENLKDINKSVL</sequence>
<dbReference type="Pfam" id="PF12732">
    <property type="entry name" value="YtxH"/>
    <property type="match status" value="1"/>
</dbReference>
<dbReference type="PANTHER" id="PTHR35792">
    <property type="entry name" value="GENERAL STRESS PROTEIN"/>
    <property type="match status" value="1"/>
</dbReference>
<protein>
    <submittedName>
        <fullName evidence="3">YtxH domain-containing protein</fullName>
    </submittedName>
</protein>
<dbReference type="Proteomes" id="UP000767947">
    <property type="component" value="Unassembled WGS sequence"/>
</dbReference>
<proteinExistence type="predicted"/>
<gene>
    <name evidence="3" type="ORF">G6042_05095</name>
</gene>
<keyword evidence="1" id="KW-0175">Coiled coil</keyword>
<feature type="transmembrane region" description="Helical" evidence="2">
    <location>
        <begin position="6"/>
        <end position="25"/>
    </location>
</feature>
<dbReference type="EMBL" id="JAAMPT010000202">
    <property type="protein sequence ID" value="NMH24641.1"/>
    <property type="molecule type" value="Genomic_DNA"/>
</dbReference>
<evidence type="ECO:0000313" key="3">
    <source>
        <dbReference type="EMBL" id="NMH24641.1"/>
    </source>
</evidence>
<evidence type="ECO:0000256" key="2">
    <source>
        <dbReference type="SAM" id="Phobius"/>
    </source>
</evidence>
<dbReference type="InterPro" id="IPR052928">
    <property type="entry name" value="Desiccation-related_membrane"/>
</dbReference>
<dbReference type="PANTHER" id="PTHR35792:SF2">
    <property type="entry name" value="GENERAL STRESS PROTEIN"/>
    <property type="match status" value="1"/>
</dbReference>
<keyword evidence="2" id="KW-0812">Transmembrane</keyword>
<organism evidence="3 4">
    <name type="scientific">Flavobacterium solisilvae</name>
    <dbReference type="NCBI Taxonomy" id="1852019"/>
    <lineage>
        <taxon>Bacteria</taxon>
        <taxon>Pseudomonadati</taxon>
        <taxon>Bacteroidota</taxon>
        <taxon>Flavobacteriia</taxon>
        <taxon>Flavobacteriales</taxon>
        <taxon>Flavobacteriaceae</taxon>
        <taxon>Flavobacterium</taxon>
    </lineage>
</organism>
<comment type="caution">
    <text evidence="3">The sequence shown here is derived from an EMBL/GenBank/DDBJ whole genome shotgun (WGS) entry which is preliminary data.</text>
</comment>
<dbReference type="InterPro" id="IPR024623">
    <property type="entry name" value="YtxH"/>
</dbReference>
<evidence type="ECO:0000256" key="1">
    <source>
        <dbReference type="SAM" id="Coils"/>
    </source>
</evidence>
<keyword evidence="2" id="KW-0472">Membrane</keyword>
<evidence type="ECO:0000313" key="4">
    <source>
        <dbReference type="Proteomes" id="UP000767947"/>
    </source>
</evidence>
<dbReference type="Gene3D" id="1.20.120.20">
    <property type="entry name" value="Apolipoprotein"/>
    <property type="match status" value="1"/>
</dbReference>
<reference evidence="3 4" key="1">
    <citation type="submission" date="2020-02" db="EMBL/GenBank/DDBJ databases">
        <title>Flavobacterium sp. genome.</title>
        <authorList>
            <person name="Jung H.S."/>
            <person name="Baek J.H."/>
            <person name="Jeon C.O."/>
        </authorList>
    </citation>
    <scope>NUCLEOTIDE SEQUENCE [LARGE SCALE GENOMIC DNA]</scope>
    <source>
        <strain evidence="3 4">SE-s27</strain>
    </source>
</reference>
<name>A0ABX1QS12_9FLAO</name>
<dbReference type="RefSeq" id="WP_169523225.1">
    <property type="nucleotide sequence ID" value="NZ_JAAMPT010000202.1"/>
</dbReference>